<comment type="caution">
    <text evidence="1">The sequence shown here is derived from an EMBL/GenBank/DDBJ whole genome shotgun (WGS) entry which is preliminary data.</text>
</comment>
<evidence type="ECO:0008006" key="3">
    <source>
        <dbReference type="Google" id="ProtNLM"/>
    </source>
</evidence>
<sequence>MPVLLHWLDSTDDVTCKQELVRALSVPWARDAALGPLVDEFKAIPEPVGPAGQSLRWAIGNALEVLWDDERFFDLLDLARERS</sequence>
<accession>A0ABY2IG68</accession>
<dbReference type="EMBL" id="SOFG01000011">
    <property type="protein sequence ID" value="TFB87584.1"/>
    <property type="molecule type" value="Genomic_DNA"/>
</dbReference>
<dbReference type="RefSeq" id="WP_134534738.1">
    <property type="nucleotide sequence ID" value="NZ_SOFG01000011.1"/>
</dbReference>
<protein>
    <recommendedName>
        <fullName evidence="3">HEAT repeat domain-containing protein</fullName>
    </recommendedName>
</protein>
<keyword evidence="2" id="KW-1185">Reference proteome</keyword>
<proteinExistence type="predicted"/>
<evidence type="ECO:0000313" key="2">
    <source>
        <dbReference type="Proteomes" id="UP000297608"/>
    </source>
</evidence>
<evidence type="ECO:0000313" key="1">
    <source>
        <dbReference type="EMBL" id="TFB87584.1"/>
    </source>
</evidence>
<gene>
    <name evidence="1" type="ORF">E3O44_10860</name>
</gene>
<dbReference type="Proteomes" id="UP000297608">
    <property type="component" value="Unassembled WGS sequence"/>
</dbReference>
<organism evidence="1 2">
    <name type="scientific">Cryobacterium algoricola</name>
    <dbReference type="NCBI Taxonomy" id="1259183"/>
    <lineage>
        <taxon>Bacteria</taxon>
        <taxon>Bacillati</taxon>
        <taxon>Actinomycetota</taxon>
        <taxon>Actinomycetes</taxon>
        <taxon>Micrococcales</taxon>
        <taxon>Microbacteriaceae</taxon>
        <taxon>Cryobacterium</taxon>
    </lineage>
</organism>
<reference evidence="1 2" key="1">
    <citation type="submission" date="2019-03" db="EMBL/GenBank/DDBJ databases">
        <title>Genomics of glacier-inhabiting Cryobacterium strains.</title>
        <authorList>
            <person name="Liu Q."/>
            <person name="Xin Y.-H."/>
        </authorList>
    </citation>
    <scope>NUCLEOTIDE SEQUENCE [LARGE SCALE GENOMIC DNA]</scope>
    <source>
        <strain evidence="1 2">MDB2-B</strain>
    </source>
</reference>
<name>A0ABY2IG68_9MICO</name>